<feature type="repeat" description="TPR" evidence="3">
    <location>
        <begin position="156"/>
        <end position="189"/>
    </location>
</feature>
<keyword evidence="2 3" id="KW-0802">TPR repeat</keyword>
<dbReference type="Proteomes" id="UP000824115">
    <property type="component" value="Unassembled WGS sequence"/>
</dbReference>
<accession>A0A9D2GRI7</accession>
<dbReference type="InterPro" id="IPR013105">
    <property type="entry name" value="TPR_2"/>
</dbReference>
<dbReference type="PANTHER" id="PTHR12558:SF13">
    <property type="entry name" value="CELL DIVISION CYCLE PROTEIN 27 HOMOLOG"/>
    <property type="match status" value="1"/>
</dbReference>
<evidence type="ECO:0000256" key="1">
    <source>
        <dbReference type="ARBA" id="ARBA00022737"/>
    </source>
</evidence>
<evidence type="ECO:0000256" key="2">
    <source>
        <dbReference type="ARBA" id="ARBA00022803"/>
    </source>
</evidence>
<dbReference type="SMART" id="SM00028">
    <property type="entry name" value="TPR"/>
    <property type="match status" value="6"/>
</dbReference>
<comment type="caution">
    <text evidence="5">The sequence shown here is derived from an EMBL/GenBank/DDBJ whole genome shotgun (WGS) entry which is preliminary data.</text>
</comment>
<evidence type="ECO:0000313" key="5">
    <source>
        <dbReference type="EMBL" id="HIZ86115.1"/>
    </source>
</evidence>
<dbReference type="PROSITE" id="PS50293">
    <property type="entry name" value="TPR_REGION"/>
    <property type="match status" value="1"/>
</dbReference>
<dbReference type="PROSITE" id="PS50005">
    <property type="entry name" value="TPR"/>
    <property type="match status" value="2"/>
</dbReference>
<dbReference type="EMBL" id="DXAW01000110">
    <property type="protein sequence ID" value="HIZ86115.1"/>
    <property type="molecule type" value="Genomic_DNA"/>
</dbReference>
<dbReference type="InterPro" id="IPR019734">
    <property type="entry name" value="TPR_rpt"/>
</dbReference>
<sequence>MKKILTLITITALSAISLSAQDMESATTVYNEGATALNSGDKITALECFKEALSQAEMIGPEAEELAYNCRTYIPTLINAIGKELASENKLDSAIIVLNEAAAVAEEYGIEDVLVEAQALIPQLYMQQGNLYLNQKDFDKAFISYNEVVKINPNDAVAYLRIGQTARRTGDIETALTALNKAAELGQGNAANKEIAALYLSEANNRLKAKDYAAALDYAQKSQAVLSNPTAMQIAGTAALQTKNYSTAIENFEGFIAASPNARNIDQIRYQLATAYEATGDKTNACVNYKAILNNPQFAEYAKHKVNVELKCQ</sequence>
<keyword evidence="1" id="KW-0677">Repeat</keyword>
<dbReference type="Pfam" id="PF13174">
    <property type="entry name" value="TPR_6"/>
    <property type="match status" value="1"/>
</dbReference>
<feature type="signal peptide" evidence="4">
    <location>
        <begin position="1"/>
        <end position="20"/>
    </location>
</feature>
<feature type="repeat" description="TPR" evidence="3">
    <location>
        <begin position="122"/>
        <end position="155"/>
    </location>
</feature>
<dbReference type="AlphaFoldDB" id="A0A9D2GRI7"/>
<dbReference type="Pfam" id="PF13181">
    <property type="entry name" value="TPR_8"/>
    <property type="match status" value="1"/>
</dbReference>
<name>A0A9D2GRI7_9BACT</name>
<keyword evidence="4" id="KW-0732">Signal</keyword>
<proteinExistence type="predicted"/>
<feature type="chain" id="PRO_5038629100" evidence="4">
    <location>
        <begin position="21"/>
        <end position="313"/>
    </location>
</feature>
<dbReference type="SUPFAM" id="SSF48452">
    <property type="entry name" value="TPR-like"/>
    <property type="match status" value="1"/>
</dbReference>
<protein>
    <submittedName>
        <fullName evidence="5">Tetratricopeptide repeat protein</fullName>
    </submittedName>
</protein>
<gene>
    <name evidence="5" type="ORF">IAC04_06465</name>
</gene>
<evidence type="ECO:0000256" key="4">
    <source>
        <dbReference type="SAM" id="SignalP"/>
    </source>
</evidence>
<dbReference type="InterPro" id="IPR011990">
    <property type="entry name" value="TPR-like_helical_dom_sf"/>
</dbReference>
<dbReference type="Gene3D" id="1.25.40.10">
    <property type="entry name" value="Tetratricopeptide repeat domain"/>
    <property type="match status" value="3"/>
</dbReference>
<reference evidence="5" key="2">
    <citation type="submission" date="2021-04" db="EMBL/GenBank/DDBJ databases">
        <authorList>
            <person name="Gilroy R."/>
        </authorList>
    </citation>
    <scope>NUCLEOTIDE SEQUENCE</scope>
    <source>
        <strain evidence="5">Gambia16-554</strain>
    </source>
</reference>
<reference evidence="5" key="1">
    <citation type="journal article" date="2021" name="PeerJ">
        <title>Extensive microbial diversity within the chicken gut microbiome revealed by metagenomics and culture.</title>
        <authorList>
            <person name="Gilroy R."/>
            <person name="Ravi A."/>
            <person name="Getino M."/>
            <person name="Pursley I."/>
            <person name="Horton D.L."/>
            <person name="Alikhan N.F."/>
            <person name="Baker D."/>
            <person name="Gharbi K."/>
            <person name="Hall N."/>
            <person name="Watson M."/>
            <person name="Adriaenssens E.M."/>
            <person name="Foster-Nyarko E."/>
            <person name="Jarju S."/>
            <person name="Secka A."/>
            <person name="Antonio M."/>
            <person name="Oren A."/>
            <person name="Chaudhuri R.R."/>
            <person name="La Ragione R."/>
            <person name="Hildebrand F."/>
            <person name="Pallen M.J."/>
        </authorList>
    </citation>
    <scope>NUCLEOTIDE SEQUENCE</scope>
    <source>
        <strain evidence="5">Gambia16-554</strain>
    </source>
</reference>
<evidence type="ECO:0000256" key="3">
    <source>
        <dbReference type="PROSITE-ProRule" id="PRU00339"/>
    </source>
</evidence>
<organism evidence="5 6">
    <name type="scientific">Candidatus Coprenecus stercoravium</name>
    <dbReference type="NCBI Taxonomy" id="2840735"/>
    <lineage>
        <taxon>Bacteria</taxon>
        <taxon>Pseudomonadati</taxon>
        <taxon>Bacteroidota</taxon>
        <taxon>Bacteroidia</taxon>
        <taxon>Bacteroidales</taxon>
        <taxon>Rikenellaceae</taxon>
        <taxon>Rikenellaceae incertae sedis</taxon>
        <taxon>Candidatus Coprenecus</taxon>
    </lineage>
</organism>
<evidence type="ECO:0000313" key="6">
    <source>
        <dbReference type="Proteomes" id="UP000824115"/>
    </source>
</evidence>
<dbReference type="PANTHER" id="PTHR12558">
    <property type="entry name" value="CELL DIVISION CYCLE 16,23,27"/>
    <property type="match status" value="1"/>
</dbReference>
<dbReference type="Pfam" id="PF07719">
    <property type="entry name" value="TPR_2"/>
    <property type="match status" value="1"/>
</dbReference>